<dbReference type="InterPro" id="IPR006700">
    <property type="entry name" value="RsmE"/>
</dbReference>
<dbReference type="SUPFAM" id="SSF88697">
    <property type="entry name" value="PUA domain-like"/>
    <property type="match status" value="1"/>
</dbReference>
<dbReference type="InterPro" id="IPR046886">
    <property type="entry name" value="RsmE_MTase_dom"/>
</dbReference>
<evidence type="ECO:0000256" key="10">
    <source>
        <dbReference type="ARBA" id="ARBA00025699"/>
    </source>
</evidence>
<evidence type="ECO:0000256" key="6">
    <source>
        <dbReference type="ARBA" id="ARBA00022552"/>
    </source>
</evidence>
<evidence type="ECO:0000256" key="9">
    <source>
        <dbReference type="ARBA" id="ARBA00022691"/>
    </source>
</evidence>
<evidence type="ECO:0000313" key="15">
    <source>
        <dbReference type="EMBL" id="SEO36044.1"/>
    </source>
</evidence>
<dbReference type="PANTHER" id="PTHR30027:SF3">
    <property type="entry name" value="16S RRNA (URACIL(1498)-N(3))-METHYLTRANSFERASE"/>
    <property type="match status" value="1"/>
</dbReference>
<evidence type="ECO:0000256" key="4">
    <source>
        <dbReference type="ARBA" id="ARBA00013673"/>
    </source>
</evidence>
<dbReference type="Proteomes" id="UP000198814">
    <property type="component" value="Unassembled WGS sequence"/>
</dbReference>
<comment type="subcellular location">
    <subcellularLocation>
        <location evidence="1 12">Cytoplasm</location>
    </subcellularLocation>
</comment>
<dbReference type="CDD" id="cd18084">
    <property type="entry name" value="RsmE-like"/>
    <property type="match status" value="1"/>
</dbReference>
<evidence type="ECO:0000256" key="5">
    <source>
        <dbReference type="ARBA" id="ARBA00022490"/>
    </source>
</evidence>
<dbReference type="NCBIfam" id="TIGR00046">
    <property type="entry name" value="RsmE family RNA methyltransferase"/>
    <property type="match status" value="1"/>
</dbReference>
<evidence type="ECO:0000256" key="2">
    <source>
        <dbReference type="ARBA" id="ARBA00005528"/>
    </source>
</evidence>
<evidence type="ECO:0000256" key="3">
    <source>
        <dbReference type="ARBA" id="ARBA00012328"/>
    </source>
</evidence>
<reference evidence="16" key="1">
    <citation type="submission" date="2016-10" db="EMBL/GenBank/DDBJ databases">
        <authorList>
            <person name="Varghese N."/>
            <person name="Submissions S."/>
        </authorList>
    </citation>
    <scope>NUCLEOTIDE SEQUENCE [LARGE SCALE GENOMIC DNA]</scope>
    <source>
        <strain evidence="16">Nm76</strain>
    </source>
</reference>
<evidence type="ECO:0000313" key="16">
    <source>
        <dbReference type="Proteomes" id="UP000198814"/>
    </source>
</evidence>
<feature type="domain" description="Ribosomal RNA small subunit methyltransferase E PUA-like" evidence="14">
    <location>
        <begin position="36"/>
        <end position="81"/>
    </location>
</feature>
<dbReference type="Gene3D" id="3.40.1280.10">
    <property type="match status" value="1"/>
</dbReference>
<dbReference type="Pfam" id="PF04452">
    <property type="entry name" value="Methyltrans_RNA"/>
    <property type="match status" value="1"/>
</dbReference>
<dbReference type="GO" id="GO:0070475">
    <property type="term" value="P:rRNA base methylation"/>
    <property type="evidence" value="ECO:0007669"/>
    <property type="project" value="TreeGrafter"/>
</dbReference>
<keyword evidence="6 12" id="KW-0698">rRNA processing</keyword>
<sequence>MSPFIELLLTPASPPIMHARFYHPEEITAGTVIELSAENKHHAARVLRLKEGDAVTLFNGQSGEFSAHITSITKSSTTVRVDAYHAMDRESPLSIELAQAVCVNEKMDWIIQKAVELGVTRIQPVSTARSIVHLSGERADKRQQHWQKIVISACEQCGRNYVPQVLPLISLPEWLSRKKSGRSPHDVCFMLSTTATQSLKEIPKPPAGANLALVIGPEGGFTQEEEATVLHTGFVPVRLGKRILRTESAALTAIAALQTLWGDF</sequence>
<gene>
    <name evidence="15" type="ORF">SAMN05216333_108126</name>
</gene>
<keyword evidence="8 12" id="KW-0808">Transferase</keyword>
<dbReference type="InterPro" id="IPR029026">
    <property type="entry name" value="tRNA_m1G_MTases_N"/>
</dbReference>
<evidence type="ECO:0000259" key="14">
    <source>
        <dbReference type="Pfam" id="PF20260"/>
    </source>
</evidence>
<keyword evidence="9 12" id="KW-0949">S-adenosyl-L-methionine</keyword>
<evidence type="ECO:0000256" key="1">
    <source>
        <dbReference type="ARBA" id="ARBA00004496"/>
    </source>
</evidence>
<evidence type="ECO:0000259" key="13">
    <source>
        <dbReference type="Pfam" id="PF04452"/>
    </source>
</evidence>
<accession>A0A1H8P2N1</accession>
<dbReference type="InterPro" id="IPR015947">
    <property type="entry name" value="PUA-like_sf"/>
</dbReference>
<comment type="similarity">
    <text evidence="2 12">Belongs to the RNA methyltransferase RsmE family.</text>
</comment>
<dbReference type="EMBL" id="FODO01000008">
    <property type="protein sequence ID" value="SEO36044.1"/>
    <property type="molecule type" value="Genomic_DNA"/>
</dbReference>
<dbReference type="RefSeq" id="WP_371113142.1">
    <property type="nucleotide sequence ID" value="NZ_FNOE01000007.1"/>
</dbReference>
<keyword evidence="7 12" id="KW-0489">Methyltransferase</keyword>
<dbReference type="EC" id="2.1.1.193" evidence="3 12"/>
<dbReference type="AlphaFoldDB" id="A0A1H8P2N1"/>
<dbReference type="SUPFAM" id="SSF75217">
    <property type="entry name" value="alpha/beta knot"/>
    <property type="match status" value="1"/>
</dbReference>
<dbReference type="PIRSF" id="PIRSF015601">
    <property type="entry name" value="MTase_slr0722"/>
    <property type="match status" value="1"/>
</dbReference>
<evidence type="ECO:0000256" key="8">
    <source>
        <dbReference type="ARBA" id="ARBA00022679"/>
    </source>
</evidence>
<protein>
    <recommendedName>
        <fullName evidence="4 12">Ribosomal RNA small subunit methyltransferase E</fullName>
        <ecNumber evidence="3 12">2.1.1.193</ecNumber>
    </recommendedName>
</protein>
<dbReference type="GO" id="GO:0005737">
    <property type="term" value="C:cytoplasm"/>
    <property type="evidence" value="ECO:0007669"/>
    <property type="project" value="UniProtKB-SubCell"/>
</dbReference>
<dbReference type="GO" id="GO:0070042">
    <property type="term" value="F:rRNA (uridine-N3-)-methyltransferase activity"/>
    <property type="evidence" value="ECO:0007669"/>
    <property type="project" value="TreeGrafter"/>
</dbReference>
<dbReference type="NCBIfam" id="NF008692">
    <property type="entry name" value="PRK11713.1-5"/>
    <property type="match status" value="1"/>
</dbReference>
<dbReference type="STRING" id="42354.SAMN05216333_108126"/>
<evidence type="ECO:0000256" key="7">
    <source>
        <dbReference type="ARBA" id="ARBA00022603"/>
    </source>
</evidence>
<comment type="function">
    <text evidence="10 12">Specifically methylates the N3 position of the uracil ring of uridine 1498 (m3U1498) in 16S rRNA. Acts on the fully assembled 30S ribosomal subunit.</text>
</comment>
<evidence type="ECO:0000256" key="11">
    <source>
        <dbReference type="ARBA" id="ARBA00047944"/>
    </source>
</evidence>
<keyword evidence="5 12" id="KW-0963">Cytoplasm</keyword>
<dbReference type="PANTHER" id="PTHR30027">
    <property type="entry name" value="RIBOSOMAL RNA SMALL SUBUNIT METHYLTRANSFERASE E"/>
    <property type="match status" value="1"/>
</dbReference>
<organism evidence="15 16">
    <name type="scientific">Nitrosomonas oligotropha</name>
    <dbReference type="NCBI Taxonomy" id="42354"/>
    <lineage>
        <taxon>Bacteria</taxon>
        <taxon>Pseudomonadati</taxon>
        <taxon>Pseudomonadota</taxon>
        <taxon>Betaproteobacteria</taxon>
        <taxon>Nitrosomonadales</taxon>
        <taxon>Nitrosomonadaceae</taxon>
        <taxon>Nitrosomonas</taxon>
    </lineage>
</organism>
<feature type="domain" description="Ribosomal RNA small subunit methyltransferase E methyltransferase" evidence="13">
    <location>
        <begin position="90"/>
        <end position="258"/>
    </location>
</feature>
<name>A0A1H8P2N1_9PROT</name>
<proteinExistence type="inferred from homology"/>
<dbReference type="InterPro" id="IPR046887">
    <property type="entry name" value="RsmE_PUA-like"/>
</dbReference>
<evidence type="ECO:0000256" key="12">
    <source>
        <dbReference type="PIRNR" id="PIRNR015601"/>
    </source>
</evidence>
<keyword evidence="16" id="KW-1185">Reference proteome</keyword>
<comment type="catalytic activity">
    <reaction evidence="11 12">
        <text>uridine(1498) in 16S rRNA + S-adenosyl-L-methionine = N(3)-methyluridine(1498) in 16S rRNA + S-adenosyl-L-homocysteine + H(+)</text>
        <dbReference type="Rhea" id="RHEA:42920"/>
        <dbReference type="Rhea" id="RHEA-COMP:10283"/>
        <dbReference type="Rhea" id="RHEA-COMP:10284"/>
        <dbReference type="ChEBI" id="CHEBI:15378"/>
        <dbReference type="ChEBI" id="CHEBI:57856"/>
        <dbReference type="ChEBI" id="CHEBI:59789"/>
        <dbReference type="ChEBI" id="CHEBI:65315"/>
        <dbReference type="ChEBI" id="CHEBI:74502"/>
        <dbReference type="EC" id="2.1.1.193"/>
    </reaction>
</comment>
<dbReference type="InterPro" id="IPR029028">
    <property type="entry name" value="Alpha/beta_knot_MTases"/>
</dbReference>
<dbReference type="Pfam" id="PF20260">
    <property type="entry name" value="PUA_4"/>
    <property type="match status" value="1"/>
</dbReference>
<dbReference type="Gene3D" id="2.40.240.20">
    <property type="entry name" value="Hypothetical PUA domain-like, domain 1"/>
    <property type="match status" value="1"/>
</dbReference>